<evidence type="ECO:0000313" key="1">
    <source>
        <dbReference type="EMBL" id="VFK00645.1"/>
    </source>
</evidence>
<gene>
    <name evidence="2" type="ORF">BECKLFY1418A_GA0070994_11892</name>
    <name evidence="1" type="ORF">BECKLFY1418B_GA0070995_12001</name>
</gene>
<dbReference type="EMBL" id="CAADFH010000189">
    <property type="protein sequence ID" value="VFK02315.1"/>
    <property type="molecule type" value="Genomic_DNA"/>
</dbReference>
<protein>
    <submittedName>
        <fullName evidence="1">Uncharacterized protein</fullName>
    </submittedName>
</protein>
<dbReference type="EMBL" id="CAADFF010000200">
    <property type="protein sequence ID" value="VFK00645.1"/>
    <property type="molecule type" value="Genomic_DNA"/>
</dbReference>
<sequence>MGPIAIYVCISIKFVLKSPVSASDVNPNKRVANLLNKLLIELTKFHTRHGNDNALVESKNGSIVRKHLGYMHIP</sequence>
<evidence type="ECO:0000313" key="2">
    <source>
        <dbReference type="EMBL" id="VFK02315.1"/>
    </source>
</evidence>
<name>A0A450V751_9GAMM</name>
<proteinExistence type="predicted"/>
<dbReference type="AlphaFoldDB" id="A0A450V751"/>
<accession>A0A450V751</accession>
<reference evidence="1" key="1">
    <citation type="submission" date="2019-02" db="EMBL/GenBank/DDBJ databases">
        <authorList>
            <person name="Gruber-Vodicka R. H."/>
            <person name="Seah K. B. B."/>
        </authorList>
    </citation>
    <scope>NUCLEOTIDE SEQUENCE</scope>
    <source>
        <strain evidence="2">BECK_M6</strain>
        <strain evidence="1">BECK_M7</strain>
    </source>
</reference>
<organism evidence="1">
    <name type="scientific">Candidatus Kentrum sp. LFY</name>
    <dbReference type="NCBI Taxonomy" id="2126342"/>
    <lineage>
        <taxon>Bacteria</taxon>
        <taxon>Pseudomonadati</taxon>
        <taxon>Pseudomonadota</taxon>
        <taxon>Gammaproteobacteria</taxon>
        <taxon>Candidatus Kentrum</taxon>
    </lineage>
</organism>